<accession>A0A6V2I9E4</accession>
<dbReference type="EMBL" id="HBNS01029929">
    <property type="protein sequence ID" value="CAE4623607.1"/>
    <property type="molecule type" value="Transcribed_RNA"/>
</dbReference>
<keyword evidence="1" id="KW-0472">Membrane</keyword>
<protein>
    <recommendedName>
        <fullName evidence="5">DOMON domain-containing protein</fullName>
    </recommendedName>
</protein>
<keyword evidence="1" id="KW-0812">Transmembrane</keyword>
<feature type="signal peptide" evidence="2">
    <location>
        <begin position="1"/>
        <end position="24"/>
    </location>
</feature>
<proteinExistence type="predicted"/>
<organism evidence="4">
    <name type="scientific">Ditylum brightwellii</name>
    <dbReference type="NCBI Taxonomy" id="49249"/>
    <lineage>
        <taxon>Eukaryota</taxon>
        <taxon>Sar</taxon>
        <taxon>Stramenopiles</taxon>
        <taxon>Ochrophyta</taxon>
        <taxon>Bacillariophyta</taxon>
        <taxon>Mediophyceae</taxon>
        <taxon>Lithodesmiophycidae</taxon>
        <taxon>Lithodesmiales</taxon>
        <taxon>Lithodesmiaceae</taxon>
        <taxon>Ditylum</taxon>
    </lineage>
</organism>
<evidence type="ECO:0008006" key="5">
    <source>
        <dbReference type="Google" id="ProtNLM"/>
    </source>
</evidence>
<evidence type="ECO:0000313" key="4">
    <source>
        <dbReference type="EMBL" id="CAE4623607.1"/>
    </source>
</evidence>
<keyword evidence="2" id="KW-0732">Signal</keyword>
<evidence type="ECO:0000313" key="3">
    <source>
        <dbReference type="EMBL" id="CAE4623605.1"/>
    </source>
</evidence>
<reference evidence="4" key="1">
    <citation type="submission" date="2021-01" db="EMBL/GenBank/DDBJ databases">
        <authorList>
            <person name="Corre E."/>
            <person name="Pelletier E."/>
            <person name="Niang G."/>
            <person name="Scheremetjew M."/>
            <person name="Finn R."/>
            <person name="Kale V."/>
            <person name="Holt S."/>
            <person name="Cochrane G."/>
            <person name="Meng A."/>
            <person name="Brown T."/>
            <person name="Cohen L."/>
        </authorList>
    </citation>
    <scope>NUCLEOTIDE SEQUENCE</scope>
    <source>
        <strain evidence="4">GSO104</strain>
    </source>
</reference>
<name>A0A6V2I9E4_9STRA</name>
<keyword evidence="1" id="KW-1133">Transmembrane helix</keyword>
<sequence length="354" mass="40056">MFQMKPATIFLLLLQSTILEQTNAFATWLVDRPVGCFAYLEPGEIIMNSAVLSSSQSKNTDVSLSVYRTDSTLSFSKKILLEEVERMDNGDQLILLKEEEGSDFYYKVMMDMPSNVHDAQYVMDLHTIPSLKSTTEEEEEEESTLWSASFLGSNIGCEGKRAHGRQKKDDGLTIHISQTGTLNKDNGEDTVEIWGGWATDHEAVSLTPKVIFRLSVSDNDKNKESRKEEEESILIEETVLVEEDEEQQNLLREEQAKIAMKKFDDLRISMQHNLSPEEVHASQMGGDKTASRIILEQNHHNPEKRDLDTLVHSISTSSSYWYGAVLMLVYIGCFVKYAHVGGGDGMRFKGRRDL</sequence>
<dbReference type="AlphaFoldDB" id="A0A6V2I9E4"/>
<gene>
    <name evidence="3" type="ORF">DBRI00130_LOCUS23515</name>
    <name evidence="4" type="ORF">DBRI00130_LOCUS23516</name>
</gene>
<evidence type="ECO:0000256" key="2">
    <source>
        <dbReference type="SAM" id="SignalP"/>
    </source>
</evidence>
<dbReference type="EMBL" id="HBNS01029928">
    <property type="protein sequence ID" value="CAE4623605.1"/>
    <property type="molecule type" value="Transcribed_RNA"/>
</dbReference>
<evidence type="ECO:0000256" key="1">
    <source>
        <dbReference type="SAM" id="Phobius"/>
    </source>
</evidence>
<feature type="transmembrane region" description="Helical" evidence="1">
    <location>
        <begin position="320"/>
        <end position="339"/>
    </location>
</feature>
<feature type="chain" id="PRO_5036192591" description="DOMON domain-containing protein" evidence="2">
    <location>
        <begin position="25"/>
        <end position="354"/>
    </location>
</feature>